<dbReference type="EMBL" id="JAAEDA010000013">
    <property type="protein sequence ID" value="MCJ1978043.1"/>
    <property type="molecule type" value="Genomic_DNA"/>
</dbReference>
<dbReference type="PANTHER" id="PTHR46558:SF11">
    <property type="entry name" value="HTH-TYPE TRANSCRIPTIONAL REGULATOR XRE"/>
    <property type="match status" value="1"/>
</dbReference>
<feature type="domain" description="HTH cro/C1-type" evidence="2">
    <location>
        <begin position="9"/>
        <end position="63"/>
    </location>
</feature>
<dbReference type="RefSeq" id="WP_243915001.1">
    <property type="nucleotide sequence ID" value="NZ_JAAEDA010000013.1"/>
</dbReference>
<dbReference type="Gene3D" id="1.10.260.40">
    <property type="entry name" value="lambda repressor-like DNA-binding domains"/>
    <property type="match status" value="1"/>
</dbReference>
<keyword evidence="4" id="KW-1185">Reference proteome</keyword>
<proteinExistence type="predicted"/>
<sequence length="116" mass="13136">MIENFGKNISNLRRKKNVSQEELAEYVGVGKAAISKIELGTSFPTFSNLDKIARYFNATATQLFGSELEIQLEIGHDNIDEYVKKATVILEARNAIPEILSFQEKINNMIRSEKIE</sequence>
<evidence type="ECO:0000256" key="1">
    <source>
        <dbReference type="ARBA" id="ARBA00023125"/>
    </source>
</evidence>
<dbReference type="InterPro" id="IPR001387">
    <property type="entry name" value="Cro/C1-type_HTH"/>
</dbReference>
<dbReference type="SMART" id="SM00530">
    <property type="entry name" value="HTH_XRE"/>
    <property type="match status" value="1"/>
</dbReference>
<dbReference type="Pfam" id="PF01381">
    <property type="entry name" value="HTH_3"/>
    <property type="match status" value="1"/>
</dbReference>
<gene>
    <name evidence="3" type="ORF">GYN19_08770</name>
</gene>
<accession>A0ABT0ANA8</accession>
<comment type="caution">
    <text evidence="3">The sequence shown here is derived from an EMBL/GenBank/DDBJ whole genome shotgun (WGS) entry which is preliminary data.</text>
</comment>
<reference evidence="3 4" key="1">
    <citation type="journal article" date="2022" name="Microbiol. Res.">
        <title>Comparative genome analysis, predicted lifestyle and antimicrobial strategies of Lactococcus carnosus and Lactococcus paracarnosus isolated from meat.</title>
        <authorList>
            <person name="Werum V."/>
            <person name="Ehrmann M."/>
            <person name="Vogel R."/>
            <person name="Hilgarth M."/>
        </authorList>
    </citation>
    <scope>NUCLEOTIDE SEQUENCE [LARGE SCALE GENOMIC DNA]</scope>
    <source>
        <strain evidence="3 4">TMW21897</strain>
    </source>
</reference>
<dbReference type="PANTHER" id="PTHR46558">
    <property type="entry name" value="TRACRIPTIONAL REGULATORY PROTEIN-RELATED-RELATED"/>
    <property type="match status" value="1"/>
</dbReference>
<dbReference type="Proteomes" id="UP001522462">
    <property type="component" value="Unassembled WGS sequence"/>
</dbReference>
<protein>
    <submittedName>
        <fullName evidence="3">Helix-turn-helix transcriptional regulator</fullName>
    </submittedName>
</protein>
<name>A0ABT0ANA8_9LACT</name>
<dbReference type="PROSITE" id="PS50943">
    <property type="entry name" value="HTH_CROC1"/>
    <property type="match status" value="1"/>
</dbReference>
<evidence type="ECO:0000259" key="2">
    <source>
        <dbReference type="PROSITE" id="PS50943"/>
    </source>
</evidence>
<keyword evidence="1" id="KW-0238">DNA-binding</keyword>
<organism evidence="3 4">
    <name type="scientific">Pseudolactococcus paracarnosus</name>
    <dbReference type="NCBI Taxonomy" id="2749962"/>
    <lineage>
        <taxon>Bacteria</taxon>
        <taxon>Bacillati</taxon>
        <taxon>Bacillota</taxon>
        <taxon>Bacilli</taxon>
        <taxon>Lactobacillales</taxon>
        <taxon>Streptococcaceae</taxon>
        <taxon>Pseudolactococcus</taxon>
    </lineage>
</organism>
<dbReference type="SUPFAM" id="SSF47413">
    <property type="entry name" value="lambda repressor-like DNA-binding domains"/>
    <property type="match status" value="1"/>
</dbReference>
<dbReference type="CDD" id="cd00093">
    <property type="entry name" value="HTH_XRE"/>
    <property type="match status" value="1"/>
</dbReference>
<evidence type="ECO:0000313" key="3">
    <source>
        <dbReference type="EMBL" id="MCJ1978043.1"/>
    </source>
</evidence>
<evidence type="ECO:0000313" key="4">
    <source>
        <dbReference type="Proteomes" id="UP001522462"/>
    </source>
</evidence>
<dbReference type="InterPro" id="IPR010982">
    <property type="entry name" value="Lambda_DNA-bd_dom_sf"/>
</dbReference>